<organism evidence="2 3">
    <name type="scientific">Paenibacillus psychroresistens</name>
    <dbReference type="NCBI Taxonomy" id="1778678"/>
    <lineage>
        <taxon>Bacteria</taxon>
        <taxon>Bacillati</taxon>
        <taxon>Bacillota</taxon>
        <taxon>Bacilli</taxon>
        <taxon>Bacillales</taxon>
        <taxon>Paenibacillaceae</taxon>
        <taxon>Paenibacillus</taxon>
    </lineage>
</organism>
<dbReference type="GO" id="GO:0051537">
    <property type="term" value="F:2 iron, 2 sulfur cluster binding"/>
    <property type="evidence" value="ECO:0007669"/>
    <property type="project" value="InterPro"/>
</dbReference>
<dbReference type="InterPro" id="IPR024726">
    <property type="entry name" value="FhuF_C"/>
</dbReference>
<protein>
    <recommendedName>
        <fullName evidence="1">Ferric siderophore reductase C-terminal domain-containing protein</fullName>
    </recommendedName>
</protein>
<evidence type="ECO:0000259" key="1">
    <source>
        <dbReference type="Pfam" id="PF11575"/>
    </source>
</evidence>
<evidence type="ECO:0000313" key="3">
    <source>
        <dbReference type="Proteomes" id="UP000426246"/>
    </source>
</evidence>
<accession>A0A6B8RN34</accession>
<dbReference type="AlphaFoldDB" id="A0A6B8RN34"/>
<name>A0A6B8RN34_9BACL</name>
<keyword evidence="3" id="KW-1185">Reference proteome</keyword>
<evidence type="ECO:0000313" key="2">
    <source>
        <dbReference type="EMBL" id="QGQ96786.1"/>
    </source>
</evidence>
<reference evidence="3" key="1">
    <citation type="submission" date="2018-11" db="EMBL/GenBank/DDBJ databases">
        <title>Complete genome sequence of Paenibacillus sp. ML311-T8.</title>
        <authorList>
            <person name="Nam Y.-D."/>
            <person name="Kang J."/>
            <person name="Chung W.-H."/>
            <person name="Park Y.S."/>
        </authorList>
    </citation>
    <scope>NUCLEOTIDE SEQUENCE [LARGE SCALE GENOMIC DNA]</scope>
    <source>
        <strain evidence="3">ML311-T8</strain>
    </source>
</reference>
<feature type="domain" description="Ferric siderophore reductase C-terminal" evidence="1">
    <location>
        <begin position="241"/>
        <end position="261"/>
    </location>
</feature>
<dbReference type="KEGG" id="ppsc:EHS13_18825"/>
<gene>
    <name evidence="2" type="ORF">EHS13_18825</name>
</gene>
<dbReference type="Pfam" id="PF11575">
    <property type="entry name" value="FhuF_C"/>
    <property type="match status" value="1"/>
</dbReference>
<proteinExistence type="predicted"/>
<dbReference type="Proteomes" id="UP000426246">
    <property type="component" value="Chromosome"/>
</dbReference>
<dbReference type="EMBL" id="CP034235">
    <property type="protein sequence ID" value="QGQ96786.1"/>
    <property type="molecule type" value="Genomic_DNA"/>
</dbReference>
<sequence length="279" mass="32228">MIIIFISYIFFGGTHMEETMDLAILEAFFHISPTGMKDPVLSIPAIDLLNKSQMDAIVRLGMELYKGKGLDVGASFIGKSFFNLCASLQIVLATNNRFLDLSLENLTFEIESHGDHAHTGFKINQLRWKEVPEVERQAWLTEEFKAYFKNTINPVIELTALSANVKPDLIWNQFGGSLAYGVDYIIEHEKRQDVIDRYREVYDLIANQLPPETFNRKKNPFNHKPKYVDNPYNPGTTLMIRSACCLLYRCEGHDYCHTCPRMRPEEREEQRLKILETVK</sequence>